<proteinExistence type="inferred from homology"/>
<evidence type="ECO:0000256" key="5">
    <source>
        <dbReference type="ARBA" id="ARBA00022833"/>
    </source>
</evidence>
<dbReference type="SUPFAM" id="SSF57667">
    <property type="entry name" value="beta-beta-alpha zinc fingers"/>
    <property type="match status" value="2"/>
</dbReference>
<evidence type="ECO:0000256" key="8">
    <source>
        <dbReference type="ARBA" id="ARBA00023242"/>
    </source>
</evidence>
<dbReference type="Gene3D" id="3.30.160.60">
    <property type="entry name" value="Classic Zinc Finger"/>
    <property type="match status" value="4"/>
</dbReference>
<feature type="domain" description="C2H2-type" evidence="12">
    <location>
        <begin position="17"/>
        <end position="44"/>
    </location>
</feature>
<dbReference type="GO" id="GO:0005634">
    <property type="term" value="C:nucleus"/>
    <property type="evidence" value="ECO:0007669"/>
    <property type="project" value="UniProtKB-SubCell"/>
</dbReference>
<evidence type="ECO:0000256" key="3">
    <source>
        <dbReference type="ARBA" id="ARBA00022737"/>
    </source>
</evidence>
<gene>
    <name evidence="13" type="ORF">OBRU01_15404</name>
</gene>
<dbReference type="EMBL" id="JTDY01002973">
    <property type="protein sequence ID" value="KOB70389.1"/>
    <property type="molecule type" value="Genomic_DNA"/>
</dbReference>
<dbReference type="FunFam" id="3.30.160.60:FF:000446">
    <property type="entry name" value="Zinc finger protein"/>
    <property type="match status" value="1"/>
</dbReference>
<comment type="subcellular location">
    <subcellularLocation>
        <location evidence="1">Nucleus</location>
    </subcellularLocation>
</comment>
<keyword evidence="5" id="KW-0862">Zinc</keyword>
<feature type="domain" description="C2H2-type" evidence="12">
    <location>
        <begin position="178"/>
        <end position="205"/>
    </location>
</feature>
<evidence type="ECO:0000256" key="9">
    <source>
        <dbReference type="ARBA" id="ARBA00038474"/>
    </source>
</evidence>
<dbReference type="AlphaFoldDB" id="A0A0L7L535"/>
<evidence type="ECO:0000256" key="4">
    <source>
        <dbReference type="ARBA" id="ARBA00022771"/>
    </source>
</evidence>
<feature type="compositionally biased region" description="Pro residues" evidence="11">
    <location>
        <begin position="139"/>
        <end position="174"/>
    </location>
</feature>
<evidence type="ECO:0000313" key="14">
    <source>
        <dbReference type="Proteomes" id="UP000037510"/>
    </source>
</evidence>
<dbReference type="FunFam" id="3.30.160.60:FF:000130">
    <property type="entry name" value="Spalt-like transcription factor 4"/>
    <property type="match status" value="1"/>
</dbReference>
<accession>A0A0L7L535</accession>
<dbReference type="Pfam" id="PF12874">
    <property type="entry name" value="zf-met"/>
    <property type="match status" value="1"/>
</dbReference>
<dbReference type="SMART" id="SM00355">
    <property type="entry name" value="ZnF_C2H2"/>
    <property type="match status" value="2"/>
</dbReference>
<keyword evidence="4 10" id="KW-0863">Zinc-finger</keyword>
<dbReference type="InterPro" id="IPR013087">
    <property type="entry name" value="Znf_C2H2_type"/>
</dbReference>
<feature type="compositionally biased region" description="Basic and acidic residues" evidence="11">
    <location>
        <begin position="280"/>
        <end position="300"/>
    </location>
</feature>
<dbReference type="InterPro" id="IPR051565">
    <property type="entry name" value="Sal_C2H2-zinc-finger"/>
</dbReference>
<evidence type="ECO:0000313" key="13">
    <source>
        <dbReference type="EMBL" id="KOB70389.1"/>
    </source>
</evidence>
<evidence type="ECO:0000256" key="11">
    <source>
        <dbReference type="SAM" id="MobiDB-lite"/>
    </source>
</evidence>
<sequence length="343" mass="37254">MQFPLNGVCLCAVRGNTTCNICYKTFACNSALEIHYRSHTKERPFKCTVCDRGFSTKSSGGGCRCGRRARAPRPPHATALDLWNAFVYPGNMKQHMLTHKIRDMPPGFDKNAPGMSDDGRESPDRRSSPDKMDLKRSPPALPQPPMTHAPPMDLPPLPKRPSLPPGPIHPPPPTSSKHLCGVCRKNFSSSSALQIHMRTHTGDKPFRCAVCQKAFTTKGNLKLNEISVIQQSAGQNGVGKFPGLLGFGAFGGARPGAASPLERPPSLDGGDERQAAMRELAERGRELAERSRQMREDGEYRSPPAHGPHPPPSAQPSPPTPHHQLPHPLSSLPPPARTEGLTV</sequence>
<dbReference type="Proteomes" id="UP000037510">
    <property type="component" value="Unassembled WGS sequence"/>
</dbReference>
<keyword evidence="3" id="KW-0677">Repeat</keyword>
<dbReference type="PROSITE" id="PS00028">
    <property type="entry name" value="ZINC_FINGER_C2H2_1"/>
    <property type="match status" value="2"/>
</dbReference>
<keyword evidence="6" id="KW-0805">Transcription regulation</keyword>
<dbReference type="FunFam" id="3.30.160.60:FF:000708">
    <property type="entry name" value="Sal-like protein 1"/>
    <property type="match status" value="1"/>
</dbReference>
<evidence type="ECO:0000256" key="7">
    <source>
        <dbReference type="ARBA" id="ARBA00023163"/>
    </source>
</evidence>
<feature type="compositionally biased region" description="Pro residues" evidence="11">
    <location>
        <begin position="305"/>
        <end position="321"/>
    </location>
</feature>
<name>A0A0L7L535_OPEBR</name>
<dbReference type="FunFam" id="3.30.160.60:FF:000079">
    <property type="entry name" value="Spalt-like transcription factor 3"/>
    <property type="match status" value="1"/>
</dbReference>
<protein>
    <submittedName>
        <fullName evidence="13">Putative spalt-like protein</fullName>
    </submittedName>
</protein>
<keyword evidence="14" id="KW-1185">Reference proteome</keyword>
<comment type="similarity">
    <text evidence="9">Belongs to the sal C2H2-type zinc-finger protein family.</text>
</comment>
<dbReference type="GO" id="GO:0000978">
    <property type="term" value="F:RNA polymerase II cis-regulatory region sequence-specific DNA binding"/>
    <property type="evidence" value="ECO:0007669"/>
    <property type="project" value="TreeGrafter"/>
</dbReference>
<feature type="region of interest" description="Disordered" evidence="11">
    <location>
        <begin position="280"/>
        <end position="343"/>
    </location>
</feature>
<dbReference type="STRING" id="104452.A0A0L7L535"/>
<dbReference type="GO" id="GO:0000981">
    <property type="term" value="F:DNA-binding transcription factor activity, RNA polymerase II-specific"/>
    <property type="evidence" value="ECO:0007669"/>
    <property type="project" value="TreeGrafter"/>
</dbReference>
<evidence type="ECO:0000256" key="10">
    <source>
        <dbReference type="PROSITE-ProRule" id="PRU00042"/>
    </source>
</evidence>
<keyword evidence="7" id="KW-0804">Transcription</keyword>
<dbReference type="Pfam" id="PF00096">
    <property type="entry name" value="zf-C2H2"/>
    <property type="match status" value="1"/>
</dbReference>
<evidence type="ECO:0000256" key="1">
    <source>
        <dbReference type="ARBA" id="ARBA00004123"/>
    </source>
</evidence>
<reference evidence="13 14" key="1">
    <citation type="journal article" date="2015" name="Genome Biol. Evol.">
        <title>The genome of winter moth (Operophtera brumata) provides a genomic perspective on sexual dimorphism and phenology.</title>
        <authorList>
            <person name="Derks M.F."/>
            <person name="Smit S."/>
            <person name="Salis L."/>
            <person name="Schijlen E."/>
            <person name="Bossers A."/>
            <person name="Mateman C."/>
            <person name="Pijl A.S."/>
            <person name="de Ridder D."/>
            <person name="Groenen M.A."/>
            <person name="Visser M.E."/>
            <person name="Megens H.J."/>
        </authorList>
    </citation>
    <scope>NUCLEOTIDE SEQUENCE [LARGE SCALE GENOMIC DNA]</scope>
    <source>
        <strain evidence="13">WM2013NL</strain>
        <tissue evidence="13">Head and thorax</tissue>
    </source>
</reference>
<evidence type="ECO:0000259" key="12">
    <source>
        <dbReference type="PROSITE" id="PS50157"/>
    </source>
</evidence>
<comment type="caution">
    <text evidence="13">The sequence shown here is derived from an EMBL/GenBank/DDBJ whole genome shotgun (WGS) entry which is preliminary data.</text>
</comment>
<evidence type="ECO:0000256" key="2">
    <source>
        <dbReference type="ARBA" id="ARBA00022723"/>
    </source>
</evidence>
<keyword evidence="8" id="KW-0539">Nucleus</keyword>
<keyword evidence="2" id="KW-0479">Metal-binding</keyword>
<dbReference type="InterPro" id="IPR036236">
    <property type="entry name" value="Znf_C2H2_sf"/>
</dbReference>
<feature type="region of interest" description="Disordered" evidence="11">
    <location>
        <begin position="102"/>
        <end position="177"/>
    </location>
</feature>
<dbReference type="GO" id="GO:0008270">
    <property type="term" value="F:zinc ion binding"/>
    <property type="evidence" value="ECO:0007669"/>
    <property type="project" value="UniProtKB-KW"/>
</dbReference>
<dbReference type="PANTHER" id="PTHR23233">
    <property type="entry name" value="SAL-LIKE PROTEIN"/>
    <property type="match status" value="1"/>
</dbReference>
<feature type="compositionally biased region" description="Basic and acidic residues" evidence="11">
    <location>
        <begin position="117"/>
        <end position="136"/>
    </location>
</feature>
<evidence type="ECO:0000256" key="6">
    <source>
        <dbReference type="ARBA" id="ARBA00023015"/>
    </source>
</evidence>
<dbReference type="PROSITE" id="PS50157">
    <property type="entry name" value="ZINC_FINGER_C2H2_2"/>
    <property type="match status" value="2"/>
</dbReference>
<dbReference type="PANTHER" id="PTHR23233:SF84">
    <property type="entry name" value="FI23031P1"/>
    <property type="match status" value="1"/>
</dbReference>
<organism evidence="13 14">
    <name type="scientific">Operophtera brumata</name>
    <name type="common">Winter moth</name>
    <name type="synonym">Phalaena brumata</name>
    <dbReference type="NCBI Taxonomy" id="104452"/>
    <lineage>
        <taxon>Eukaryota</taxon>
        <taxon>Metazoa</taxon>
        <taxon>Ecdysozoa</taxon>
        <taxon>Arthropoda</taxon>
        <taxon>Hexapoda</taxon>
        <taxon>Insecta</taxon>
        <taxon>Pterygota</taxon>
        <taxon>Neoptera</taxon>
        <taxon>Endopterygota</taxon>
        <taxon>Lepidoptera</taxon>
        <taxon>Glossata</taxon>
        <taxon>Ditrysia</taxon>
        <taxon>Geometroidea</taxon>
        <taxon>Geometridae</taxon>
        <taxon>Larentiinae</taxon>
        <taxon>Operophtera</taxon>
    </lineage>
</organism>